<reference evidence="5" key="1">
    <citation type="submission" date="2021-05" db="EMBL/GenBank/DDBJ databases">
        <title>The genome of the haptophyte Pavlova lutheri (Diacronema luteri, Pavlovales) - a model for lipid biosynthesis in eukaryotic algae.</title>
        <authorList>
            <person name="Hulatt C.J."/>
            <person name="Posewitz M.C."/>
        </authorList>
    </citation>
    <scope>NUCLEOTIDE SEQUENCE</scope>
    <source>
        <strain evidence="5">NIVA-4/92</strain>
    </source>
</reference>
<evidence type="ECO:0000313" key="5">
    <source>
        <dbReference type="EMBL" id="KAG8465954.1"/>
    </source>
</evidence>
<dbReference type="InterPro" id="IPR035979">
    <property type="entry name" value="RBD_domain_sf"/>
</dbReference>
<dbReference type="InterPro" id="IPR000504">
    <property type="entry name" value="RRM_dom"/>
</dbReference>
<evidence type="ECO:0000256" key="3">
    <source>
        <dbReference type="SAM" id="MobiDB-lite"/>
    </source>
</evidence>
<dbReference type="InterPro" id="IPR050666">
    <property type="entry name" value="ESRP"/>
</dbReference>
<organism evidence="5 6">
    <name type="scientific">Diacronema lutheri</name>
    <name type="common">Unicellular marine alga</name>
    <name type="synonym">Monochrysis lutheri</name>
    <dbReference type="NCBI Taxonomy" id="2081491"/>
    <lineage>
        <taxon>Eukaryota</taxon>
        <taxon>Haptista</taxon>
        <taxon>Haptophyta</taxon>
        <taxon>Pavlovophyceae</taxon>
        <taxon>Pavlovales</taxon>
        <taxon>Pavlovaceae</taxon>
        <taxon>Diacronema</taxon>
    </lineage>
</organism>
<accession>A0A8J6CAW9</accession>
<feature type="domain" description="RRM" evidence="4">
    <location>
        <begin position="363"/>
        <end position="435"/>
    </location>
</feature>
<dbReference type="PANTHER" id="PTHR13976">
    <property type="entry name" value="HETEROGENEOUS NUCLEAR RIBONUCLEOPROTEIN-RELATED"/>
    <property type="match status" value="1"/>
</dbReference>
<keyword evidence="6" id="KW-1185">Reference proteome</keyword>
<dbReference type="SUPFAM" id="SSF54928">
    <property type="entry name" value="RNA-binding domain, RBD"/>
    <property type="match status" value="2"/>
</dbReference>
<keyword evidence="2" id="KW-0694">RNA-binding</keyword>
<gene>
    <name evidence="5" type="ORF">KFE25_005524</name>
</gene>
<sequence>MMMPGNPHAYFYAQPGMAGPYAQPMHMSADGRGVYGQGPGAYGAQPQAQPVPPAQQLWPLRMRGLPFDSTELDVAEFFYPLPLAPYGVSLQYHPPPAPNVPPRPKGEAYVAFSSEEVRALALDRHKQLMRTRYIELFEVSEADFAQSLHPAAPPQQAQARSGAGAGGYVAGGVPMGMGAPYAQMGAPMRYAHQQHAQPAQGGGGQLAYAYTPPASAHGCYAQPQYGGQQGCAHQYMVGAGAGAMAAGVAHHAGHAYQTAPSTGKPIGAGAYGAAHALGAAQMQGGGCSFAPLGMPADHALLPTAGYLGEMGAELQQQQPQQQPHHPYAYGYAQQPQQAHGQRGSAPGLAAAAGAPGAGSGMLYVRMRGLPFSATEADVLRFFAPLRPLPNGIALSRGPTGAATGEAHALFASEQDARTALQRNRQLMGQRYVELFLVSSPDAPRARAAAGAPNGGRAQLAGAAM</sequence>
<dbReference type="AlphaFoldDB" id="A0A8J6CAW9"/>
<dbReference type="InterPro" id="IPR012677">
    <property type="entry name" value="Nucleotide-bd_a/b_plait_sf"/>
</dbReference>
<proteinExistence type="predicted"/>
<dbReference type="EMBL" id="JAGTXO010000009">
    <property type="protein sequence ID" value="KAG8465954.1"/>
    <property type="molecule type" value="Genomic_DNA"/>
</dbReference>
<keyword evidence="1" id="KW-0677">Repeat</keyword>
<feature type="domain" description="RRM" evidence="4">
    <location>
        <begin position="59"/>
        <end position="137"/>
    </location>
</feature>
<dbReference type="Proteomes" id="UP000751190">
    <property type="component" value="Unassembled WGS sequence"/>
</dbReference>
<feature type="region of interest" description="Disordered" evidence="3">
    <location>
        <begin position="332"/>
        <end position="351"/>
    </location>
</feature>
<evidence type="ECO:0000256" key="2">
    <source>
        <dbReference type="ARBA" id="ARBA00022884"/>
    </source>
</evidence>
<dbReference type="SMART" id="SM00360">
    <property type="entry name" value="RRM"/>
    <property type="match status" value="2"/>
</dbReference>
<evidence type="ECO:0000259" key="4">
    <source>
        <dbReference type="SMART" id="SM00360"/>
    </source>
</evidence>
<protein>
    <recommendedName>
        <fullName evidence="4">RRM domain-containing protein</fullName>
    </recommendedName>
</protein>
<dbReference type="OrthoDB" id="431068at2759"/>
<name>A0A8J6CAW9_DIALT</name>
<evidence type="ECO:0000256" key="1">
    <source>
        <dbReference type="ARBA" id="ARBA00022737"/>
    </source>
</evidence>
<comment type="caution">
    <text evidence="5">The sequence shown here is derived from an EMBL/GenBank/DDBJ whole genome shotgun (WGS) entry which is preliminary data.</text>
</comment>
<dbReference type="Gene3D" id="3.30.70.330">
    <property type="match status" value="2"/>
</dbReference>
<dbReference type="CDD" id="cd12254">
    <property type="entry name" value="RRM_hnRNPH_ESRPs_RBM12_like"/>
    <property type="match status" value="2"/>
</dbReference>
<evidence type="ECO:0000313" key="6">
    <source>
        <dbReference type="Proteomes" id="UP000751190"/>
    </source>
</evidence>
<dbReference type="GO" id="GO:0003723">
    <property type="term" value="F:RNA binding"/>
    <property type="evidence" value="ECO:0007669"/>
    <property type="project" value="UniProtKB-KW"/>
</dbReference>